<feature type="domain" description="MYND-type" evidence="5">
    <location>
        <begin position="244"/>
        <end position="283"/>
    </location>
</feature>
<dbReference type="Pfam" id="PF01753">
    <property type="entry name" value="zf-MYND"/>
    <property type="match status" value="1"/>
</dbReference>
<dbReference type="Proteomes" id="UP000006514">
    <property type="component" value="Unassembled WGS sequence"/>
</dbReference>
<dbReference type="SUPFAM" id="SSF144232">
    <property type="entry name" value="HIT/MYND zinc finger-like"/>
    <property type="match status" value="1"/>
</dbReference>
<reference evidence="7" key="1">
    <citation type="journal article" date="2012" name="Science">
        <title>The Paleozoic origin of enzymatic lignin decomposition reconstructed from 31 fungal genomes.</title>
        <authorList>
            <person name="Floudas D."/>
            <person name="Binder M."/>
            <person name="Riley R."/>
            <person name="Barry K."/>
            <person name="Blanchette R.A."/>
            <person name="Henrissat B."/>
            <person name="Martinez A.T."/>
            <person name="Otillar R."/>
            <person name="Spatafora J.W."/>
            <person name="Yadav J.S."/>
            <person name="Aerts A."/>
            <person name="Benoit I."/>
            <person name="Boyd A."/>
            <person name="Carlson A."/>
            <person name="Copeland A."/>
            <person name="Coutinho P.M."/>
            <person name="de Vries R.P."/>
            <person name="Ferreira P."/>
            <person name="Findley K."/>
            <person name="Foster B."/>
            <person name="Gaskell J."/>
            <person name="Glotzer D."/>
            <person name="Gorecki P."/>
            <person name="Heitman J."/>
            <person name="Hesse C."/>
            <person name="Hori C."/>
            <person name="Igarashi K."/>
            <person name="Jurgens J.A."/>
            <person name="Kallen N."/>
            <person name="Kersten P."/>
            <person name="Kohler A."/>
            <person name="Kuees U."/>
            <person name="Kumar T.K.A."/>
            <person name="Kuo A."/>
            <person name="LaButti K."/>
            <person name="Larrondo L.F."/>
            <person name="Lindquist E."/>
            <person name="Ling A."/>
            <person name="Lombard V."/>
            <person name="Lucas S."/>
            <person name="Lundell T."/>
            <person name="Martin R."/>
            <person name="McLaughlin D.J."/>
            <person name="Morgenstern I."/>
            <person name="Morin E."/>
            <person name="Murat C."/>
            <person name="Nagy L.G."/>
            <person name="Nolan M."/>
            <person name="Ohm R.A."/>
            <person name="Patyshakuliyeva A."/>
            <person name="Rokas A."/>
            <person name="Ruiz-Duenas F.J."/>
            <person name="Sabat G."/>
            <person name="Salamov A."/>
            <person name="Samejima M."/>
            <person name="Schmutz J."/>
            <person name="Slot J.C."/>
            <person name="St John F."/>
            <person name="Stenlid J."/>
            <person name="Sun H."/>
            <person name="Sun S."/>
            <person name="Syed K."/>
            <person name="Tsang A."/>
            <person name="Wiebenga A."/>
            <person name="Young D."/>
            <person name="Pisabarro A."/>
            <person name="Eastwood D.C."/>
            <person name="Martin F."/>
            <person name="Cullen D."/>
            <person name="Grigoriev I.V."/>
            <person name="Hibbett D.S."/>
        </authorList>
    </citation>
    <scope>NUCLEOTIDE SEQUENCE [LARGE SCALE GENOMIC DNA]</scope>
    <source>
        <strain evidence="7">TFB10046</strain>
    </source>
</reference>
<evidence type="ECO:0000256" key="2">
    <source>
        <dbReference type="ARBA" id="ARBA00022771"/>
    </source>
</evidence>
<evidence type="ECO:0000313" key="7">
    <source>
        <dbReference type="Proteomes" id="UP000006514"/>
    </source>
</evidence>
<dbReference type="PROSITE" id="PS50865">
    <property type="entry name" value="ZF_MYND_2"/>
    <property type="match status" value="1"/>
</dbReference>
<dbReference type="EMBL" id="JH687770">
    <property type="protein sequence ID" value="EJD44548.1"/>
    <property type="molecule type" value="Genomic_DNA"/>
</dbReference>
<keyword evidence="2 4" id="KW-0863">Zinc-finger</keyword>
<evidence type="ECO:0000313" key="6">
    <source>
        <dbReference type="EMBL" id="EJD44548.1"/>
    </source>
</evidence>
<dbReference type="Gene3D" id="6.10.140.2220">
    <property type="match status" value="1"/>
</dbReference>
<keyword evidence="7" id="KW-1185">Reference proteome</keyword>
<evidence type="ECO:0000256" key="3">
    <source>
        <dbReference type="ARBA" id="ARBA00022833"/>
    </source>
</evidence>
<dbReference type="AlphaFoldDB" id="J0LKL2"/>
<accession>J0LKL2</accession>
<dbReference type="eggNOG" id="ENOG502SCF9">
    <property type="taxonomic scope" value="Eukaryota"/>
</dbReference>
<protein>
    <recommendedName>
        <fullName evidence="5">MYND-type domain-containing protein</fullName>
    </recommendedName>
</protein>
<dbReference type="InParanoid" id="J0LKL2"/>
<proteinExistence type="predicted"/>
<evidence type="ECO:0000256" key="1">
    <source>
        <dbReference type="ARBA" id="ARBA00022723"/>
    </source>
</evidence>
<dbReference type="GO" id="GO:0008270">
    <property type="term" value="F:zinc ion binding"/>
    <property type="evidence" value="ECO:0007669"/>
    <property type="project" value="UniProtKB-KW"/>
</dbReference>
<dbReference type="KEGG" id="adl:AURDEDRAFT_166334"/>
<dbReference type="OrthoDB" id="341421at2759"/>
<evidence type="ECO:0000256" key="4">
    <source>
        <dbReference type="PROSITE-ProRule" id="PRU00134"/>
    </source>
</evidence>
<keyword evidence="1" id="KW-0479">Metal-binding</keyword>
<evidence type="ECO:0000259" key="5">
    <source>
        <dbReference type="PROSITE" id="PS50865"/>
    </source>
</evidence>
<dbReference type="InterPro" id="IPR002893">
    <property type="entry name" value="Znf_MYND"/>
</dbReference>
<sequence>MSTGIALFLSSEAYWAVADAKAALECYKKSMEAIIAREDVTQTIPPSSMRRLFGPDAEKLPRETIWLVWRNIMALFRDPEVAVTPENAREPYNLVLAFRPGAHKGPHDGAFEKRGPQGLFLLKAIQITALTTLGLLAWDRGDRATAAKRYQQVIDLAETEDVFANGGSMPRGTVARDVYADYKHCQTNLEVLKRNDTINAALLNDEHVGRRDVRRMSLAQQQLRVEADGTVNARTEVSFATHVCYKCGKRDVAMKRCSLCRKATYCTKECQKADWAARHKEACIPTVPEETQQVDT</sequence>
<keyword evidence="3" id="KW-0862">Zinc</keyword>
<organism evidence="6 7">
    <name type="scientific">Auricularia subglabra (strain TFB-10046 / SS5)</name>
    <name type="common">White-rot fungus</name>
    <name type="synonym">Auricularia delicata (strain TFB10046)</name>
    <dbReference type="NCBI Taxonomy" id="717982"/>
    <lineage>
        <taxon>Eukaryota</taxon>
        <taxon>Fungi</taxon>
        <taxon>Dikarya</taxon>
        <taxon>Basidiomycota</taxon>
        <taxon>Agaricomycotina</taxon>
        <taxon>Agaricomycetes</taxon>
        <taxon>Auriculariales</taxon>
        <taxon>Auriculariaceae</taxon>
        <taxon>Auricularia</taxon>
    </lineage>
</organism>
<name>J0LKL2_AURST</name>
<gene>
    <name evidence="6" type="ORF">AURDEDRAFT_166334</name>
</gene>